<feature type="compositionally biased region" description="Basic residues" evidence="1">
    <location>
        <begin position="283"/>
        <end position="298"/>
    </location>
</feature>
<comment type="caution">
    <text evidence="2">The sequence shown here is derived from an EMBL/GenBank/DDBJ whole genome shotgun (WGS) entry which is preliminary data.</text>
</comment>
<protein>
    <submittedName>
        <fullName evidence="2">Uncharacterized protein</fullName>
    </submittedName>
</protein>
<feature type="region of interest" description="Disordered" evidence="1">
    <location>
        <begin position="72"/>
        <end position="94"/>
    </location>
</feature>
<proteinExistence type="predicted"/>
<evidence type="ECO:0000313" key="2">
    <source>
        <dbReference type="EMBL" id="CAH9112367.1"/>
    </source>
</evidence>
<dbReference type="AlphaFoldDB" id="A0A9P0ZS39"/>
<dbReference type="InterPro" id="IPR044593">
    <property type="entry name" value="FLZ8/MARD1"/>
</dbReference>
<accession>A0A9P0ZS39</accession>
<evidence type="ECO:0000313" key="3">
    <source>
        <dbReference type="Proteomes" id="UP001152484"/>
    </source>
</evidence>
<organism evidence="2 3">
    <name type="scientific">Cuscuta europaea</name>
    <name type="common">European dodder</name>
    <dbReference type="NCBI Taxonomy" id="41803"/>
    <lineage>
        <taxon>Eukaryota</taxon>
        <taxon>Viridiplantae</taxon>
        <taxon>Streptophyta</taxon>
        <taxon>Embryophyta</taxon>
        <taxon>Tracheophyta</taxon>
        <taxon>Spermatophyta</taxon>
        <taxon>Magnoliopsida</taxon>
        <taxon>eudicotyledons</taxon>
        <taxon>Gunneridae</taxon>
        <taxon>Pentapetalae</taxon>
        <taxon>asterids</taxon>
        <taxon>lamiids</taxon>
        <taxon>Solanales</taxon>
        <taxon>Convolvulaceae</taxon>
        <taxon>Cuscuteae</taxon>
        <taxon>Cuscuta</taxon>
        <taxon>Cuscuta subgen. Cuscuta</taxon>
    </lineage>
</organism>
<name>A0A9P0ZS39_CUSEU</name>
<dbReference type="PANTHER" id="PTHR46443">
    <property type="entry name" value="FCS-LIKE ZINC FINGER 8"/>
    <property type="match status" value="1"/>
</dbReference>
<feature type="region of interest" description="Disordered" evidence="1">
    <location>
        <begin position="1"/>
        <end position="24"/>
    </location>
</feature>
<gene>
    <name evidence="2" type="ORF">CEURO_LOCUS19557</name>
</gene>
<dbReference type="PANTHER" id="PTHR46443:SF8">
    <property type="entry name" value="ZF-FLZ DOMAIN-CONTAINING PROTEIN-RELATED"/>
    <property type="match status" value="1"/>
</dbReference>
<feature type="compositionally biased region" description="Polar residues" evidence="1">
    <location>
        <begin position="1"/>
        <end position="14"/>
    </location>
</feature>
<evidence type="ECO:0000256" key="1">
    <source>
        <dbReference type="SAM" id="MobiDB-lite"/>
    </source>
</evidence>
<feature type="region of interest" description="Disordered" evidence="1">
    <location>
        <begin position="267"/>
        <end position="325"/>
    </location>
</feature>
<keyword evidence="3" id="KW-1185">Reference proteome</keyword>
<sequence>MAAETTDITSSPTRNPAKPISSFLGSPTRILNGFLGRTTSQSAMDHSTSMSMSPTSTLDAKQFLNIGHHIGYEKTPNLTQKSSPTRNHNPVCTEKRPDSLGVSLALIEDSRRGQVLFGSKLKIQIPSLISPVESPVGSPGDFGTKTPRNLPPLLSSVVQAGECPSSPEGLSLSEMELSEDYTCVITHGPNPKTTRIFGNCVVEESCCEVMKGNCSSLSSCQNCSINHGDEQSIYNYRGSPRPSGHFTQPIILRPGFSVRLTRLGLPCGPARKPSPSCSPRVQKNVKKRPNKEPRKRSPSSRPPSSSRSSSLRGCKQKSLNWCRGG</sequence>
<reference evidence="2" key="1">
    <citation type="submission" date="2022-07" db="EMBL/GenBank/DDBJ databases">
        <authorList>
            <person name="Macas J."/>
            <person name="Novak P."/>
            <person name="Neumann P."/>
        </authorList>
    </citation>
    <scope>NUCLEOTIDE SEQUENCE</scope>
</reference>
<dbReference type="Proteomes" id="UP001152484">
    <property type="component" value="Unassembled WGS sequence"/>
</dbReference>
<feature type="compositionally biased region" description="Polar residues" evidence="1">
    <location>
        <begin position="76"/>
        <end position="90"/>
    </location>
</feature>
<dbReference type="EMBL" id="CAMAPE010000060">
    <property type="protein sequence ID" value="CAH9112367.1"/>
    <property type="molecule type" value="Genomic_DNA"/>
</dbReference>
<dbReference type="OrthoDB" id="1902692at2759"/>